<evidence type="ECO:0000256" key="4">
    <source>
        <dbReference type="ARBA" id="ARBA00023136"/>
    </source>
</evidence>
<feature type="transmembrane region" description="Helical" evidence="5">
    <location>
        <begin position="45"/>
        <end position="69"/>
    </location>
</feature>
<keyword evidence="4 5" id="KW-0472">Membrane</keyword>
<dbReference type="GO" id="GO:0005262">
    <property type="term" value="F:calcium channel activity"/>
    <property type="evidence" value="ECO:0007669"/>
    <property type="project" value="TreeGrafter"/>
</dbReference>
<feature type="transmembrane region" description="Helical" evidence="5">
    <location>
        <begin position="137"/>
        <end position="159"/>
    </location>
</feature>
<organism evidence="7 8">
    <name type="scientific">Thiohalorhabdus denitrificans</name>
    <dbReference type="NCBI Taxonomy" id="381306"/>
    <lineage>
        <taxon>Bacteria</taxon>
        <taxon>Pseudomonadati</taxon>
        <taxon>Pseudomonadota</taxon>
        <taxon>Gammaproteobacteria</taxon>
        <taxon>Thiohalorhabdales</taxon>
        <taxon>Thiohalorhabdaceae</taxon>
        <taxon>Thiohalorhabdus</taxon>
    </lineage>
</organism>
<comment type="subcellular location">
    <subcellularLocation>
        <location evidence="1">Membrane</location>
        <topology evidence="1">Multi-pass membrane protein</topology>
    </subcellularLocation>
</comment>
<dbReference type="InterPro" id="IPR044880">
    <property type="entry name" value="NCX_ion-bd_dom_sf"/>
</dbReference>
<dbReference type="STRING" id="381306.AN478_06645"/>
<keyword evidence="8" id="KW-1185">Reference proteome</keyword>
<evidence type="ECO:0000259" key="6">
    <source>
        <dbReference type="Pfam" id="PF01699"/>
    </source>
</evidence>
<reference evidence="8" key="1">
    <citation type="submission" date="2016-10" db="EMBL/GenBank/DDBJ databases">
        <authorList>
            <person name="Varghese N."/>
        </authorList>
    </citation>
    <scope>NUCLEOTIDE SEQUENCE [LARGE SCALE GENOMIC DNA]</scope>
    <source>
        <strain evidence="8">HL 19</strain>
    </source>
</reference>
<sequence length="344" mass="34987">MGSQVWPLGLSLAVFGLATLVIAVVGVRLASLADRLADRTGLGEAFVGAVFLGASTSLPGIIASVTAAANGYPSLAMSNALGGIAVQTAFLAVADLAYRRANLEHAAASLPNMMWGILLVILLGGLLVAVLGPEASILGVHPVSPVLLVAYGYGAHLVAESREEPMWHPRQTAATRTDQPNAENLERGSLVGLWAAFLAAALVVSVAGWGVTRAGESLSELTGISQSVVGALMVAVATSLPELVTSVAAVRRGALTLAVGGVLGGNAFDTLFAAVADMAYREGSIYHAMGPREPALAALTVLMAGVLVLGLLRRERQGPGRIGFESVVVLSLYLLGALILGAGA</sequence>
<dbReference type="AlphaFoldDB" id="A0A0P9CV21"/>
<feature type="transmembrane region" description="Helical" evidence="5">
    <location>
        <begin position="324"/>
        <end position="343"/>
    </location>
</feature>
<dbReference type="PATRIC" id="fig|381306.5.peg.2753"/>
<feature type="transmembrane region" description="Helical" evidence="5">
    <location>
        <begin position="110"/>
        <end position="131"/>
    </location>
</feature>
<dbReference type="Pfam" id="PF01699">
    <property type="entry name" value="Na_Ca_ex"/>
    <property type="match status" value="2"/>
</dbReference>
<evidence type="ECO:0000313" key="8">
    <source>
        <dbReference type="Proteomes" id="UP000183104"/>
    </source>
</evidence>
<feature type="domain" description="Sodium/calcium exchanger membrane region" evidence="6">
    <location>
        <begin position="193"/>
        <end position="339"/>
    </location>
</feature>
<dbReference type="InterPro" id="IPR004481">
    <property type="entry name" value="K/Na/Ca-exchanger"/>
</dbReference>
<feature type="transmembrane region" description="Helical" evidence="5">
    <location>
        <begin position="190"/>
        <end position="211"/>
    </location>
</feature>
<dbReference type="InterPro" id="IPR004837">
    <property type="entry name" value="NaCa_Exmemb"/>
</dbReference>
<keyword evidence="3 5" id="KW-1133">Transmembrane helix</keyword>
<dbReference type="PANTHER" id="PTHR10846">
    <property type="entry name" value="SODIUM/POTASSIUM/CALCIUM EXCHANGER"/>
    <property type="match status" value="1"/>
</dbReference>
<feature type="transmembrane region" description="Helical" evidence="5">
    <location>
        <begin position="75"/>
        <end position="98"/>
    </location>
</feature>
<dbReference type="PANTHER" id="PTHR10846:SF8">
    <property type="entry name" value="INNER MEMBRANE PROTEIN YRBG"/>
    <property type="match status" value="1"/>
</dbReference>
<name>A0A0P9CV21_9GAMM</name>
<feature type="transmembrane region" description="Helical" evidence="5">
    <location>
        <begin position="12"/>
        <end position="33"/>
    </location>
</feature>
<dbReference type="Proteomes" id="UP000183104">
    <property type="component" value="Unassembled WGS sequence"/>
</dbReference>
<dbReference type="GO" id="GO:0005886">
    <property type="term" value="C:plasma membrane"/>
    <property type="evidence" value="ECO:0007669"/>
    <property type="project" value="TreeGrafter"/>
</dbReference>
<feature type="transmembrane region" description="Helical" evidence="5">
    <location>
        <begin position="295"/>
        <end position="312"/>
    </location>
</feature>
<protein>
    <submittedName>
        <fullName evidence="7">Cation:H+ antiporter</fullName>
    </submittedName>
</protein>
<feature type="transmembrane region" description="Helical" evidence="5">
    <location>
        <begin position="223"/>
        <end position="243"/>
    </location>
</feature>
<evidence type="ECO:0000256" key="5">
    <source>
        <dbReference type="SAM" id="Phobius"/>
    </source>
</evidence>
<keyword evidence="2 5" id="KW-0812">Transmembrane</keyword>
<dbReference type="RefSeq" id="WP_054965835.1">
    <property type="nucleotide sequence ID" value="NZ_FMUN01000008.1"/>
</dbReference>
<feature type="domain" description="Sodium/calcium exchanger membrane region" evidence="6">
    <location>
        <begin position="11"/>
        <end position="128"/>
    </location>
</feature>
<dbReference type="GO" id="GO:0006874">
    <property type="term" value="P:intracellular calcium ion homeostasis"/>
    <property type="evidence" value="ECO:0007669"/>
    <property type="project" value="TreeGrafter"/>
</dbReference>
<evidence type="ECO:0000256" key="3">
    <source>
        <dbReference type="ARBA" id="ARBA00022989"/>
    </source>
</evidence>
<evidence type="ECO:0000256" key="1">
    <source>
        <dbReference type="ARBA" id="ARBA00004141"/>
    </source>
</evidence>
<gene>
    <name evidence="7" type="ORF">SAMN05661077_2692</name>
</gene>
<dbReference type="GO" id="GO:0008273">
    <property type="term" value="F:calcium, potassium:sodium antiporter activity"/>
    <property type="evidence" value="ECO:0007669"/>
    <property type="project" value="TreeGrafter"/>
</dbReference>
<accession>A0A0P9CV21</accession>
<feature type="transmembrane region" description="Helical" evidence="5">
    <location>
        <begin position="255"/>
        <end position="275"/>
    </location>
</feature>
<evidence type="ECO:0000313" key="7">
    <source>
        <dbReference type="EMBL" id="SCY61511.1"/>
    </source>
</evidence>
<dbReference type="EMBL" id="FMUN01000008">
    <property type="protein sequence ID" value="SCY61511.1"/>
    <property type="molecule type" value="Genomic_DNA"/>
</dbReference>
<dbReference type="Gene3D" id="1.20.1420.30">
    <property type="entry name" value="NCX, central ion-binding region"/>
    <property type="match status" value="2"/>
</dbReference>
<evidence type="ECO:0000256" key="2">
    <source>
        <dbReference type="ARBA" id="ARBA00022692"/>
    </source>
</evidence>
<proteinExistence type="predicted"/>